<keyword evidence="8" id="KW-0511">Multifunctional enzyme</keyword>
<dbReference type="Pfam" id="PF00763">
    <property type="entry name" value="THF_DHG_CYH"/>
    <property type="match status" value="1"/>
</dbReference>
<dbReference type="InterPro" id="IPR000672">
    <property type="entry name" value="THF_DH/CycHdrlase"/>
</dbReference>
<evidence type="ECO:0000313" key="13">
    <source>
        <dbReference type="Proteomes" id="UP000199322"/>
    </source>
</evidence>
<keyword evidence="6" id="KW-0560">Oxidoreductase</keyword>
<dbReference type="PANTHER" id="PTHR48099:SF5">
    <property type="entry name" value="C-1-TETRAHYDROFOLATE SYNTHASE, CYTOPLASMIC"/>
    <property type="match status" value="1"/>
</dbReference>
<dbReference type="Gene3D" id="3.40.50.720">
    <property type="entry name" value="NAD(P)-binding Rossmann-like Domain"/>
    <property type="match status" value="1"/>
</dbReference>
<feature type="domain" description="Tetrahydrofolate dehydrogenase/cyclohydrolase catalytic" evidence="9">
    <location>
        <begin position="8"/>
        <end position="107"/>
    </location>
</feature>
<sequence length="269" mass="29938">MVIDVENTVKEVEKEIEYLKSKTEKPKLLSLTTKLNGSIKAYLNSQAEIAKKYGIDFEYIKSDNLYEDIKKYNKDISVDALFIAKPLKKDYDDKQVAKLINPKKDIEGISYHNIAAMFYEDEYFIPCTAESAVKILEDNLNITGKKIALMGRSYTVGKPISILLQKKGRDATLTLINSKTKGQKEITKSADAIIIAIGIAEYLNEDFVSKGQKVIDVGINVENGKLVGDAKKTISKICDVTPVPGGVGNVTSTILMRNVYRAKILNRGF</sequence>
<dbReference type="RefSeq" id="WP_091402714.1">
    <property type="nucleotide sequence ID" value="NZ_FMYV01000002.1"/>
</dbReference>
<keyword evidence="2" id="KW-0554">One-carbon metabolism</keyword>
<reference evidence="11 13" key="1">
    <citation type="submission" date="2016-10" db="EMBL/GenBank/DDBJ databases">
        <authorList>
            <person name="de Groot N.N."/>
        </authorList>
    </citation>
    <scope>NUCLEOTIDE SEQUENCE [LARGE SCALE GENOMIC DNA]</scope>
    <source>
        <strain evidence="11 13">WG14</strain>
    </source>
</reference>
<dbReference type="InterPro" id="IPR020631">
    <property type="entry name" value="THF_DH/CycHdrlase_NAD-bd_dom"/>
</dbReference>
<dbReference type="PRINTS" id="PR00085">
    <property type="entry name" value="THFDHDRGNASE"/>
</dbReference>
<dbReference type="GO" id="GO:0005829">
    <property type="term" value="C:cytosol"/>
    <property type="evidence" value="ECO:0007669"/>
    <property type="project" value="TreeGrafter"/>
</dbReference>
<dbReference type="SUPFAM" id="SSF53223">
    <property type="entry name" value="Aminoacid dehydrogenase-like, N-terminal domain"/>
    <property type="match status" value="1"/>
</dbReference>
<evidence type="ECO:0000256" key="3">
    <source>
        <dbReference type="ARBA" id="ARBA00022755"/>
    </source>
</evidence>
<evidence type="ECO:0000313" key="14">
    <source>
        <dbReference type="Proteomes" id="UP000297288"/>
    </source>
</evidence>
<evidence type="ECO:0000313" key="12">
    <source>
        <dbReference type="EMBL" id="TGG88307.1"/>
    </source>
</evidence>
<dbReference type="SUPFAM" id="SSF51735">
    <property type="entry name" value="NAD(P)-binding Rossmann-fold domains"/>
    <property type="match status" value="1"/>
</dbReference>
<keyword evidence="7" id="KW-0028">Amino-acid biosynthesis</keyword>
<dbReference type="OrthoDB" id="9803580at2"/>
<evidence type="ECO:0000256" key="7">
    <source>
        <dbReference type="ARBA" id="ARBA00023167"/>
    </source>
</evidence>
<keyword evidence="13" id="KW-1185">Reference proteome</keyword>
<evidence type="ECO:0000256" key="1">
    <source>
        <dbReference type="ARBA" id="ARBA00004777"/>
    </source>
</evidence>
<evidence type="ECO:0000256" key="6">
    <source>
        <dbReference type="ARBA" id="ARBA00023002"/>
    </source>
</evidence>
<evidence type="ECO:0000313" key="11">
    <source>
        <dbReference type="EMBL" id="SDC21750.1"/>
    </source>
</evidence>
<organism evidence="11 13">
    <name type="scientific">Geotoga petraea</name>
    <dbReference type="NCBI Taxonomy" id="28234"/>
    <lineage>
        <taxon>Bacteria</taxon>
        <taxon>Thermotogati</taxon>
        <taxon>Thermotogota</taxon>
        <taxon>Thermotogae</taxon>
        <taxon>Petrotogales</taxon>
        <taxon>Petrotogaceae</taxon>
        <taxon>Geotoga</taxon>
    </lineage>
</organism>
<dbReference type="AlphaFoldDB" id="A0A1G6JSM6"/>
<dbReference type="EMBL" id="FMYV01000002">
    <property type="protein sequence ID" value="SDC21750.1"/>
    <property type="molecule type" value="Genomic_DNA"/>
</dbReference>
<feature type="domain" description="Tetrahydrofolate dehydrogenase/cyclohydrolase NAD(P)-binding" evidence="10">
    <location>
        <begin position="126"/>
        <end position="262"/>
    </location>
</feature>
<accession>A0A1G6JSM6</accession>
<reference evidence="12 14" key="2">
    <citation type="submission" date="2019-04" db="EMBL/GenBank/DDBJ databases">
        <title>Draft genome sequence data and analysis of a Fermenting Bacterium, Geotoga petraea strain HO-Geo1, isolated from heavy-oil petroleum reservoir in Russia.</title>
        <authorList>
            <person name="Grouzdev D.S."/>
            <person name="Semenova E.M."/>
            <person name="Sokolova D.S."/>
            <person name="Tourova T.P."/>
            <person name="Poltaraus A.B."/>
            <person name="Nazina T.N."/>
        </authorList>
    </citation>
    <scope>NUCLEOTIDE SEQUENCE [LARGE SCALE GENOMIC DNA]</scope>
    <source>
        <strain evidence="12 14">HO-Geo1</strain>
    </source>
</reference>
<dbReference type="InterPro" id="IPR046346">
    <property type="entry name" value="Aminoacid_DH-like_N_sf"/>
</dbReference>
<dbReference type="Proteomes" id="UP000199322">
    <property type="component" value="Unassembled WGS sequence"/>
</dbReference>
<evidence type="ECO:0000259" key="9">
    <source>
        <dbReference type="Pfam" id="PF00763"/>
    </source>
</evidence>
<dbReference type="GO" id="GO:0004488">
    <property type="term" value="F:methylenetetrahydrofolate dehydrogenase (NADP+) activity"/>
    <property type="evidence" value="ECO:0007669"/>
    <property type="project" value="InterPro"/>
</dbReference>
<dbReference type="PANTHER" id="PTHR48099">
    <property type="entry name" value="C-1-TETRAHYDROFOLATE SYNTHASE, CYTOPLASMIC-RELATED"/>
    <property type="match status" value="1"/>
</dbReference>
<evidence type="ECO:0000259" key="10">
    <source>
        <dbReference type="Pfam" id="PF02882"/>
    </source>
</evidence>
<dbReference type="STRING" id="28234.SAMN04488588_0621"/>
<dbReference type="Proteomes" id="UP000297288">
    <property type="component" value="Unassembled WGS sequence"/>
</dbReference>
<evidence type="ECO:0000256" key="5">
    <source>
        <dbReference type="ARBA" id="ARBA00022857"/>
    </source>
</evidence>
<keyword evidence="3" id="KW-0658">Purine biosynthesis</keyword>
<dbReference type="Pfam" id="PF02882">
    <property type="entry name" value="THF_DHG_CYH_C"/>
    <property type="match status" value="1"/>
</dbReference>
<evidence type="ECO:0000256" key="8">
    <source>
        <dbReference type="ARBA" id="ARBA00023268"/>
    </source>
</evidence>
<proteinExistence type="predicted"/>
<keyword evidence="4 11" id="KW-0378">Hydrolase</keyword>
<comment type="pathway">
    <text evidence="1">One-carbon metabolism; tetrahydrofolate interconversion.</text>
</comment>
<dbReference type="GO" id="GO:0006164">
    <property type="term" value="P:purine nucleotide biosynthetic process"/>
    <property type="evidence" value="ECO:0007669"/>
    <property type="project" value="UniProtKB-KW"/>
</dbReference>
<protein>
    <submittedName>
        <fullName evidence="12">Bifunctional 5,10-methylenetetrahydrofolate dehydrogenase/5,10-methenyltetrahydrofolate cyclohydrolase</fullName>
    </submittedName>
    <submittedName>
        <fullName evidence="11">Methylenetetrahydrofolate dehydrogenase (NADP+) / methenyltetrahydrofolate cyclohydrolase</fullName>
    </submittedName>
</protein>
<evidence type="ECO:0000256" key="4">
    <source>
        <dbReference type="ARBA" id="ARBA00022801"/>
    </source>
</evidence>
<dbReference type="EMBL" id="SRME01000002">
    <property type="protein sequence ID" value="TGG88307.1"/>
    <property type="molecule type" value="Genomic_DNA"/>
</dbReference>
<dbReference type="GO" id="GO:0009086">
    <property type="term" value="P:methionine biosynthetic process"/>
    <property type="evidence" value="ECO:0007669"/>
    <property type="project" value="UniProtKB-KW"/>
</dbReference>
<gene>
    <name evidence="12" type="ORF">E4650_04510</name>
    <name evidence="11" type="ORF">SAMN04488588_0621</name>
</gene>
<name>A0A1G6JSM6_9BACT</name>
<keyword evidence="5" id="KW-0521">NADP</keyword>
<keyword evidence="7" id="KW-0486">Methionine biosynthesis</keyword>
<dbReference type="InterPro" id="IPR020630">
    <property type="entry name" value="THF_DH/CycHdrlase_cat_dom"/>
</dbReference>
<dbReference type="InterPro" id="IPR036291">
    <property type="entry name" value="NAD(P)-bd_dom_sf"/>
</dbReference>
<evidence type="ECO:0000256" key="2">
    <source>
        <dbReference type="ARBA" id="ARBA00022563"/>
    </source>
</evidence>
<dbReference type="Gene3D" id="3.40.50.10860">
    <property type="entry name" value="Leucine Dehydrogenase, chain A, domain 1"/>
    <property type="match status" value="1"/>
</dbReference>
<dbReference type="GO" id="GO:0035999">
    <property type="term" value="P:tetrahydrofolate interconversion"/>
    <property type="evidence" value="ECO:0007669"/>
    <property type="project" value="TreeGrafter"/>
</dbReference>
<dbReference type="GO" id="GO:0004477">
    <property type="term" value="F:methenyltetrahydrofolate cyclohydrolase activity"/>
    <property type="evidence" value="ECO:0007669"/>
    <property type="project" value="TreeGrafter"/>
</dbReference>